<reference evidence="1" key="1">
    <citation type="submission" date="2018-05" db="EMBL/GenBank/DDBJ databases">
        <authorList>
            <person name="Lanie J.A."/>
            <person name="Ng W.-L."/>
            <person name="Kazmierczak K.M."/>
            <person name="Andrzejewski T.M."/>
            <person name="Davidsen T.M."/>
            <person name="Wayne K.J."/>
            <person name="Tettelin H."/>
            <person name="Glass J.I."/>
            <person name="Rusch D."/>
            <person name="Podicherti R."/>
            <person name="Tsui H.-C.T."/>
            <person name="Winkler M.E."/>
        </authorList>
    </citation>
    <scope>NUCLEOTIDE SEQUENCE</scope>
</reference>
<name>A0A381YSZ8_9ZZZZ</name>
<protein>
    <submittedName>
        <fullName evidence="1">Uncharacterized protein</fullName>
    </submittedName>
</protein>
<sequence length="26" mass="2954">MENDVTGLMRCSLIPEIRQRLLDGPP</sequence>
<accession>A0A381YSZ8</accession>
<dbReference type="EMBL" id="UINC01018991">
    <property type="protein sequence ID" value="SVA80166.1"/>
    <property type="molecule type" value="Genomic_DNA"/>
</dbReference>
<dbReference type="AlphaFoldDB" id="A0A381YSZ8"/>
<gene>
    <name evidence="1" type="ORF">METZ01_LOCUS133020</name>
</gene>
<organism evidence="1">
    <name type="scientific">marine metagenome</name>
    <dbReference type="NCBI Taxonomy" id="408172"/>
    <lineage>
        <taxon>unclassified sequences</taxon>
        <taxon>metagenomes</taxon>
        <taxon>ecological metagenomes</taxon>
    </lineage>
</organism>
<proteinExistence type="predicted"/>
<evidence type="ECO:0000313" key="1">
    <source>
        <dbReference type="EMBL" id="SVA80166.1"/>
    </source>
</evidence>